<dbReference type="InterPro" id="IPR011333">
    <property type="entry name" value="SKP1/BTB/POZ_sf"/>
</dbReference>
<evidence type="ECO:0000313" key="2">
    <source>
        <dbReference type="Proteomes" id="UP000663193"/>
    </source>
</evidence>
<reference evidence="2" key="1">
    <citation type="journal article" date="2021" name="BMC Genomics">
        <title>Chromosome-level genome assembly and manually-curated proteome of model necrotroph Parastagonospora nodorum Sn15 reveals a genome-wide trove of candidate effector homologs, and redundancy of virulence-related functions within an accessory chromosome.</title>
        <authorList>
            <person name="Bertazzoni S."/>
            <person name="Jones D.A.B."/>
            <person name="Phan H.T."/>
            <person name="Tan K.-C."/>
            <person name="Hane J.K."/>
        </authorList>
    </citation>
    <scope>NUCLEOTIDE SEQUENCE [LARGE SCALE GENOMIC DNA]</scope>
    <source>
        <strain evidence="2">SN15 / ATCC MYA-4574 / FGSC 10173)</strain>
    </source>
</reference>
<dbReference type="Proteomes" id="UP000663193">
    <property type="component" value="Chromosome 14"/>
</dbReference>
<keyword evidence="2" id="KW-1185">Reference proteome</keyword>
<sequence>MTSQAATPSTSSTSLRAKKPSEFLISTSSDLSRCSGPALQAPSTCYDMNDMAKIYVFEDTLKDDVQNAHEIPRGLLRWHSSYFAAALDPDSDIGSKNGELRLNEDHAVFGAFLCWIWTGRLKDIPESLEDASAPDFYLSSMLLCKIWVFGDMRGVPGLCNAAIDMLHERITAKWSITIPVISWIYENTRPGAALRGFMVDTCMLLKGPSFWQQLGDESKAIPVQFVLDALPALISRGQTAEPIKRAAWTVLDRCQWHDHSGPGGKLRMESRE</sequence>
<protein>
    <recommendedName>
        <fullName evidence="3">BTB domain-containing protein</fullName>
    </recommendedName>
</protein>
<evidence type="ECO:0008006" key="3">
    <source>
        <dbReference type="Google" id="ProtNLM"/>
    </source>
</evidence>
<dbReference type="Gene3D" id="3.30.710.10">
    <property type="entry name" value="Potassium Channel Kv1.1, Chain A"/>
    <property type="match status" value="1"/>
</dbReference>
<accession>A0A7U2FCR2</accession>
<proteinExistence type="predicted"/>
<dbReference type="OrthoDB" id="194443at2759"/>
<dbReference type="VEuPathDB" id="FungiDB:JI435_115470"/>
<name>A0A7U2FCR2_PHANO</name>
<evidence type="ECO:0000313" key="1">
    <source>
        <dbReference type="EMBL" id="QRD02821.1"/>
    </source>
</evidence>
<dbReference type="EMBL" id="CP069036">
    <property type="protein sequence ID" value="QRD02821.1"/>
    <property type="molecule type" value="Genomic_DNA"/>
</dbReference>
<dbReference type="AlphaFoldDB" id="A0A7U2FCR2"/>
<gene>
    <name evidence="1" type="ORF">JI435_115470</name>
</gene>
<organism evidence="1 2">
    <name type="scientific">Phaeosphaeria nodorum (strain SN15 / ATCC MYA-4574 / FGSC 10173)</name>
    <name type="common">Glume blotch fungus</name>
    <name type="synonym">Parastagonospora nodorum</name>
    <dbReference type="NCBI Taxonomy" id="321614"/>
    <lineage>
        <taxon>Eukaryota</taxon>
        <taxon>Fungi</taxon>
        <taxon>Dikarya</taxon>
        <taxon>Ascomycota</taxon>
        <taxon>Pezizomycotina</taxon>
        <taxon>Dothideomycetes</taxon>
        <taxon>Pleosporomycetidae</taxon>
        <taxon>Pleosporales</taxon>
        <taxon>Pleosporineae</taxon>
        <taxon>Phaeosphaeriaceae</taxon>
        <taxon>Parastagonospora</taxon>
    </lineage>
</organism>